<feature type="transmembrane region" description="Helical" evidence="6">
    <location>
        <begin position="106"/>
        <end position="128"/>
    </location>
</feature>
<dbReference type="RefSeq" id="WP_189045140.1">
    <property type="nucleotide sequence ID" value="NZ_BMJQ01000004.1"/>
</dbReference>
<protein>
    <recommendedName>
        <fullName evidence="7">Type II secretion system protein GspF domain-containing protein</fullName>
    </recommendedName>
</protein>
<reference evidence="8" key="1">
    <citation type="journal article" date="2014" name="Int. J. Syst. Evol. Microbiol.">
        <title>Complete genome sequence of Corynebacterium casei LMG S-19264T (=DSM 44701T), isolated from a smear-ripened cheese.</title>
        <authorList>
            <consortium name="US DOE Joint Genome Institute (JGI-PGF)"/>
            <person name="Walter F."/>
            <person name="Albersmeier A."/>
            <person name="Kalinowski J."/>
            <person name="Ruckert C."/>
        </authorList>
    </citation>
    <scope>NUCLEOTIDE SEQUENCE</scope>
    <source>
        <strain evidence="8">CGMCC 1.15725</strain>
    </source>
</reference>
<dbReference type="AlphaFoldDB" id="A0A8J2YT51"/>
<name>A0A8J2YT51_9PROT</name>
<dbReference type="Pfam" id="PF00482">
    <property type="entry name" value="T2SSF"/>
    <property type="match status" value="1"/>
</dbReference>
<gene>
    <name evidence="8" type="ORF">GCM10011611_20140</name>
</gene>
<feature type="domain" description="Type II secretion system protein GspF" evidence="7">
    <location>
        <begin position="147"/>
        <end position="275"/>
    </location>
</feature>
<keyword evidence="3 6" id="KW-0812">Transmembrane</keyword>
<evidence type="ECO:0000256" key="6">
    <source>
        <dbReference type="SAM" id="Phobius"/>
    </source>
</evidence>
<keyword evidence="4 6" id="KW-1133">Transmembrane helix</keyword>
<organism evidence="8 9">
    <name type="scientific">Aliidongia dinghuensis</name>
    <dbReference type="NCBI Taxonomy" id="1867774"/>
    <lineage>
        <taxon>Bacteria</taxon>
        <taxon>Pseudomonadati</taxon>
        <taxon>Pseudomonadota</taxon>
        <taxon>Alphaproteobacteria</taxon>
        <taxon>Rhodospirillales</taxon>
        <taxon>Dongiaceae</taxon>
        <taxon>Aliidongia</taxon>
    </lineage>
</organism>
<comment type="caution">
    <text evidence="8">The sequence shown here is derived from an EMBL/GenBank/DDBJ whole genome shotgun (WGS) entry which is preliminary data.</text>
</comment>
<keyword evidence="5 6" id="KW-0472">Membrane</keyword>
<feature type="transmembrane region" description="Helical" evidence="6">
    <location>
        <begin position="254"/>
        <end position="275"/>
    </location>
</feature>
<evidence type="ECO:0000256" key="2">
    <source>
        <dbReference type="ARBA" id="ARBA00022475"/>
    </source>
</evidence>
<proteinExistence type="predicted"/>
<dbReference type="Proteomes" id="UP000646365">
    <property type="component" value="Unassembled WGS sequence"/>
</dbReference>
<keyword evidence="9" id="KW-1185">Reference proteome</keyword>
<dbReference type="EMBL" id="BMJQ01000004">
    <property type="protein sequence ID" value="GGF14333.1"/>
    <property type="molecule type" value="Genomic_DNA"/>
</dbReference>
<reference evidence="8" key="2">
    <citation type="submission" date="2020-09" db="EMBL/GenBank/DDBJ databases">
        <authorList>
            <person name="Sun Q."/>
            <person name="Zhou Y."/>
        </authorList>
    </citation>
    <scope>NUCLEOTIDE SEQUENCE</scope>
    <source>
        <strain evidence="8">CGMCC 1.15725</strain>
    </source>
</reference>
<evidence type="ECO:0000256" key="4">
    <source>
        <dbReference type="ARBA" id="ARBA00022989"/>
    </source>
</evidence>
<comment type="subcellular location">
    <subcellularLocation>
        <location evidence="1">Cell membrane</location>
        <topology evidence="1">Multi-pass membrane protein</topology>
    </subcellularLocation>
</comment>
<evidence type="ECO:0000313" key="8">
    <source>
        <dbReference type="EMBL" id="GGF14333.1"/>
    </source>
</evidence>
<dbReference type="PANTHER" id="PTHR35007:SF2">
    <property type="entry name" value="PILUS ASSEMBLE PROTEIN"/>
    <property type="match status" value="1"/>
</dbReference>
<sequence>MFNLSYILMFPAAAAFVFGIATLFEKRPVVATIRLGKPSSGLLAYFGRRFQASEKERLTNRVWLLQAGFEGPETVQDYTTIRMLLMVALPLVTSAVLPFVKPDITLSNTVMFALFAAALGLIAPLMYVSSRRARNQQAVREGLPDALDLLLVCAEAGLGLDTAILKVGEELATMHPVISKYLLHISSELRAGRPRAEAFRSFGDRTGIQETTSMVNLLVQSDQLGTSMAATLRAFADDMRAHRLLRAEELGQKVAVKLTIILATCLLPALMIAILTPVGNKILHTSFKALLQ</sequence>
<evidence type="ECO:0000256" key="3">
    <source>
        <dbReference type="ARBA" id="ARBA00022692"/>
    </source>
</evidence>
<dbReference type="PANTHER" id="PTHR35007">
    <property type="entry name" value="INTEGRAL MEMBRANE PROTEIN-RELATED"/>
    <property type="match status" value="1"/>
</dbReference>
<evidence type="ECO:0000313" key="9">
    <source>
        <dbReference type="Proteomes" id="UP000646365"/>
    </source>
</evidence>
<dbReference type="GO" id="GO:0005886">
    <property type="term" value="C:plasma membrane"/>
    <property type="evidence" value="ECO:0007669"/>
    <property type="project" value="UniProtKB-SubCell"/>
</dbReference>
<evidence type="ECO:0000256" key="5">
    <source>
        <dbReference type="ARBA" id="ARBA00023136"/>
    </source>
</evidence>
<dbReference type="InterPro" id="IPR018076">
    <property type="entry name" value="T2SS_GspF_dom"/>
</dbReference>
<accession>A0A8J2YT51</accession>
<evidence type="ECO:0000259" key="7">
    <source>
        <dbReference type="Pfam" id="PF00482"/>
    </source>
</evidence>
<keyword evidence="2" id="KW-1003">Cell membrane</keyword>
<feature type="transmembrane region" description="Helical" evidence="6">
    <location>
        <begin position="83"/>
        <end position="100"/>
    </location>
</feature>
<evidence type="ECO:0000256" key="1">
    <source>
        <dbReference type="ARBA" id="ARBA00004651"/>
    </source>
</evidence>
<feature type="transmembrane region" description="Helical" evidence="6">
    <location>
        <begin position="6"/>
        <end position="24"/>
    </location>
</feature>